<evidence type="ECO:0000256" key="1">
    <source>
        <dbReference type="SAM" id="Coils"/>
    </source>
</evidence>
<reference evidence="6" key="3">
    <citation type="submission" date="2017-04" db="EMBL/GenBank/DDBJ databases">
        <authorList>
            <person name="Afonso C.L."/>
            <person name="Miller P.J."/>
            <person name="Scott M.A."/>
            <person name="Spackman E."/>
            <person name="Goraichik I."/>
            <person name="Dimitrov K.M."/>
            <person name="Suarez D.L."/>
            <person name="Swayne D.E."/>
        </authorList>
    </citation>
    <scope>NUCLEOTIDE SEQUENCE</scope>
    <source>
        <strain evidence="6">RH_12363_08</strain>
    </source>
</reference>
<keyword evidence="3" id="KW-1133">Transmembrane helix</keyword>
<dbReference type="Proteomes" id="UP000028093">
    <property type="component" value="Unassembled WGS sequence"/>
</dbReference>
<dbReference type="PATRIC" id="fig|28037.99.peg.1329"/>
<keyword evidence="1" id="KW-0175">Coiled coil</keyword>
<organism evidence="5 7">
    <name type="scientific">Streptococcus mitis</name>
    <dbReference type="NCBI Taxonomy" id="28037"/>
    <lineage>
        <taxon>Bacteria</taxon>
        <taxon>Bacillati</taxon>
        <taxon>Bacillota</taxon>
        <taxon>Bacilli</taxon>
        <taxon>Lactobacillales</taxon>
        <taxon>Streptococcaceae</taxon>
        <taxon>Streptococcus</taxon>
        <taxon>Streptococcus mitis group</taxon>
    </lineage>
</organism>
<feature type="coiled-coil region" evidence="1">
    <location>
        <begin position="267"/>
        <end position="301"/>
    </location>
</feature>
<accession>A0A081PP30</accession>
<reference evidence="5 7" key="1">
    <citation type="submission" date="2014-05" db="EMBL/GenBank/DDBJ databases">
        <authorList>
            <person name="Daugherty S.C."/>
            <person name="Tallon L.J."/>
            <person name="Sadzewicz L."/>
            <person name="Kilian M."/>
            <person name="Tettelin H."/>
        </authorList>
    </citation>
    <scope>NUCLEOTIDE SEQUENCE [LARGE SCALE GENOMIC DNA]</scope>
    <source>
        <strain evidence="5 7">SK1126</strain>
    </source>
</reference>
<feature type="transmembrane region" description="Helical" evidence="3">
    <location>
        <begin position="37"/>
        <end position="57"/>
    </location>
</feature>
<feature type="compositionally biased region" description="Basic and acidic residues" evidence="2">
    <location>
        <begin position="88"/>
        <end position="97"/>
    </location>
</feature>
<sequence>MTKKNFEEENDPKTTVSKGVKGSSPATIRRKFFKIKVYIGIAISLLVVAILASLFLFSSNKANKESSPVSSVTSTKESTSQTSTIQGKTDESDKDKQEKIQKLKDQLTDLDTKITEAEVLVSKLKEETAVPKLDIEALRNNDLSSLKGTWRTPSGNEYVINESGEIYITSFRDGQKFEYTVELDNSYSHLKNRSSDSKFKEIESLSAHTKGSVAGGFVVVAVPSGVVMQPGDDGKLTDKSNHDEDRLFAGQQYEAMLSRPEDVYYRVKPDTSKLEEEEKNLAQLQAEREAIKTSLESKEKKNNN</sequence>
<evidence type="ECO:0000313" key="6">
    <source>
        <dbReference type="EMBL" id="ORO97342.1"/>
    </source>
</evidence>
<evidence type="ECO:0000256" key="3">
    <source>
        <dbReference type="SAM" id="Phobius"/>
    </source>
</evidence>
<feature type="domain" description="DUF6287" evidence="4">
    <location>
        <begin position="133"/>
        <end position="164"/>
    </location>
</feature>
<evidence type="ECO:0000313" key="7">
    <source>
        <dbReference type="Proteomes" id="UP000028093"/>
    </source>
</evidence>
<feature type="region of interest" description="Disordered" evidence="2">
    <location>
        <begin position="1"/>
        <end position="23"/>
    </location>
</feature>
<evidence type="ECO:0000313" key="8">
    <source>
        <dbReference type="Proteomes" id="UP000193234"/>
    </source>
</evidence>
<dbReference type="InterPro" id="IPR046254">
    <property type="entry name" value="DUF6287"/>
</dbReference>
<evidence type="ECO:0000259" key="4">
    <source>
        <dbReference type="Pfam" id="PF19804"/>
    </source>
</evidence>
<proteinExistence type="predicted"/>
<reference evidence="6 8" key="2">
    <citation type="journal article" date="2016" name="Eur. J. Clin. Microbiol. Infect. Dis.">
        <title>Whole genome sequencing as a tool for phylogenetic analysis of clinical strains of Mitis group streptococci.</title>
        <authorList>
            <person name="Rasmussen L.H."/>
            <person name="Dargis R."/>
            <person name="Hojholt K."/>
            <person name="Christensen J.J."/>
            <person name="Skovgaard O."/>
            <person name="Justesen U.S."/>
            <person name="Rosenvinge F.S."/>
            <person name="Moser C."/>
            <person name="Lukjancenko O."/>
            <person name="Rasmussen S."/>
            <person name="Nielsen X.C."/>
        </authorList>
    </citation>
    <scope>NUCLEOTIDE SEQUENCE [LARGE SCALE GENOMIC DNA]</scope>
    <source>
        <strain evidence="6 8">RH_12363_08</strain>
    </source>
</reference>
<dbReference type="Pfam" id="PF19804">
    <property type="entry name" value="DUF6287"/>
    <property type="match status" value="1"/>
</dbReference>
<feature type="compositionally biased region" description="Low complexity" evidence="2">
    <location>
        <begin position="65"/>
        <end position="84"/>
    </location>
</feature>
<dbReference type="EMBL" id="NCVJ01000021">
    <property type="protein sequence ID" value="ORO97342.1"/>
    <property type="molecule type" value="Genomic_DNA"/>
</dbReference>
<dbReference type="RefSeq" id="WP_020902038.1">
    <property type="nucleotide sequence ID" value="NZ_JPFT01000006.1"/>
</dbReference>
<dbReference type="AlphaFoldDB" id="A0A081PP30"/>
<evidence type="ECO:0000313" key="5">
    <source>
        <dbReference type="EMBL" id="KEQ32453.1"/>
    </source>
</evidence>
<keyword evidence="3" id="KW-0812">Transmembrane</keyword>
<name>A0A081PP30_STRMT</name>
<gene>
    <name evidence="6" type="ORF">B7696_07645</name>
    <name evidence="5" type="ORF">SK1126_1415</name>
</gene>
<protein>
    <recommendedName>
        <fullName evidence="4">DUF6287 domain-containing protein</fullName>
    </recommendedName>
</protein>
<dbReference type="EMBL" id="JPFT01000006">
    <property type="protein sequence ID" value="KEQ32453.1"/>
    <property type="molecule type" value="Genomic_DNA"/>
</dbReference>
<comment type="caution">
    <text evidence="5">The sequence shown here is derived from an EMBL/GenBank/DDBJ whole genome shotgun (WGS) entry which is preliminary data.</text>
</comment>
<keyword evidence="3" id="KW-0472">Membrane</keyword>
<evidence type="ECO:0000256" key="2">
    <source>
        <dbReference type="SAM" id="MobiDB-lite"/>
    </source>
</evidence>
<dbReference type="Proteomes" id="UP000193234">
    <property type="component" value="Unassembled WGS sequence"/>
</dbReference>
<feature type="region of interest" description="Disordered" evidence="2">
    <location>
        <begin position="63"/>
        <end position="97"/>
    </location>
</feature>